<protein>
    <submittedName>
        <fullName evidence="1">Uncharacterized protein</fullName>
    </submittedName>
</protein>
<proteinExistence type="predicted"/>
<reference evidence="1" key="1">
    <citation type="journal article" date="2014" name="Front. Microbiol.">
        <title>High frequency of phylogenetically diverse reductive dehalogenase-homologous genes in deep subseafloor sedimentary metagenomes.</title>
        <authorList>
            <person name="Kawai M."/>
            <person name="Futagami T."/>
            <person name="Toyoda A."/>
            <person name="Takaki Y."/>
            <person name="Nishi S."/>
            <person name="Hori S."/>
            <person name="Arai W."/>
            <person name="Tsubouchi T."/>
            <person name="Morono Y."/>
            <person name="Uchiyama I."/>
            <person name="Ito T."/>
            <person name="Fujiyama A."/>
            <person name="Inagaki F."/>
            <person name="Takami H."/>
        </authorList>
    </citation>
    <scope>NUCLEOTIDE SEQUENCE</scope>
    <source>
        <strain evidence="1">Expedition CK06-06</strain>
    </source>
</reference>
<name>X1ASF1_9ZZZZ</name>
<dbReference type="AlphaFoldDB" id="X1ASF1"/>
<dbReference type="EMBL" id="BART01011491">
    <property type="protein sequence ID" value="GAG85789.1"/>
    <property type="molecule type" value="Genomic_DNA"/>
</dbReference>
<accession>X1ASF1</accession>
<organism evidence="1">
    <name type="scientific">marine sediment metagenome</name>
    <dbReference type="NCBI Taxonomy" id="412755"/>
    <lineage>
        <taxon>unclassified sequences</taxon>
        <taxon>metagenomes</taxon>
        <taxon>ecological metagenomes</taxon>
    </lineage>
</organism>
<sequence>MTTNNFSFGINPIPEVENGYTFTRANFTQVEPHTEILAGITGLTFVQCNLANCDVPGDAILDDCLQCHISWCANNHPELVDRGLIDAEVANCPHVVDTDEVWIDGELVDTTYTYEDEEVA</sequence>
<comment type="caution">
    <text evidence="1">The sequence shown here is derived from an EMBL/GenBank/DDBJ whole genome shotgun (WGS) entry which is preliminary data.</text>
</comment>
<evidence type="ECO:0000313" key="1">
    <source>
        <dbReference type="EMBL" id="GAG85789.1"/>
    </source>
</evidence>
<gene>
    <name evidence="1" type="ORF">S01H4_24464</name>
</gene>